<reference evidence="1 2" key="1">
    <citation type="journal article" date="2022" name="bioRxiv">
        <title>The genome of the oomycete Peronosclerospora sorghi, a cosmopolitan pathogen of maize and sorghum, is inflated with dispersed pseudogenes.</title>
        <authorList>
            <person name="Fletcher K."/>
            <person name="Martin F."/>
            <person name="Isakeit T."/>
            <person name="Cavanaugh K."/>
            <person name="Magill C."/>
            <person name="Michelmore R."/>
        </authorList>
    </citation>
    <scope>NUCLEOTIDE SEQUENCE [LARGE SCALE GENOMIC DNA]</scope>
    <source>
        <strain evidence="1">P6</strain>
    </source>
</reference>
<dbReference type="Proteomes" id="UP001163321">
    <property type="component" value="Chromosome 10"/>
</dbReference>
<accession>A0ACC0WR20</accession>
<proteinExistence type="predicted"/>
<sequence length="155" mass="17427">MSEGEPSRRRPNDTRTTRVIMFGKRAPNHLLPTDRPRFSNHDCDKVMGFEQVTLPPDCSWTTSWRIDKSYTDCDDEGWSYATDFPRFKCHLARGKSGMKRLGASVRRRRWIQMMAYVPPDSGPDSGSTTAGGTTMTHPRTYHCASQGSSSSSMGS</sequence>
<organism evidence="1 2">
    <name type="scientific">Peronosclerospora sorghi</name>
    <dbReference type="NCBI Taxonomy" id="230839"/>
    <lineage>
        <taxon>Eukaryota</taxon>
        <taxon>Sar</taxon>
        <taxon>Stramenopiles</taxon>
        <taxon>Oomycota</taxon>
        <taxon>Peronosporomycetes</taxon>
        <taxon>Peronosporales</taxon>
        <taxon>Peronosporaceae</taxon>
        <taxon>Peronosclerospora</taxon>
    </lineage>
</organism>
<evidence type="ECO:0000313" key="2">
    <source>
        <dbReference type="Proteomes" id="UP001163321"/>
    </source>
</evidence>
<keyword evidence="2" id="KW-1185">Reference proteome</keyword>
<name>A0ACC0WR20_9STRA</name>
<dbReference type="EMBL" id="CM047589">
    <property type="protein sequence ID" value="KAI9920181.1"/>
    <property type="molecule type" value="Genomic_DNA"/>
</dbReference>
<gene>
    <name evidence="1" type="ORF">PsorP6_015352</name>
</gene>
<comment type="caution">
    <text evidence="1">The sequence shown here is derived from an EMBL/GenBank/DDBJ whole genome shotgun (WGS) entry which is preliminary data.</text>
</comment>
<protein>
    <submittedName>
        <fullName evidence="1">Uncharacterized protein</fullName>
    </submittedName>
</protein>
<evidence type="ECO:0000313" key="1">
    <source>
        <dbReference type="EMBL" id="KAI9920181.1"/>
    </source>
</evidence>